<dbReference type="Gramene" id="OGLUM12G11950.1">
    <property type="protein sequence ID" value="OGLUM12G11950.1"/>
    <property type="gene ID" value="OGLUM12G11950"/>
</dbReference>
<reference evidence="2" key="2">
    <citation type="submission" date="2018-05" db="EMBL/GenBank/DDBJ databases">
        <title>OgluRS3 (Oryza glumaepatula Reference Sequence Version 3).</title>
        <authorList>
            <person name="Zhang J."/>
            <person name="Kudrna D."/>
            <person name="Lee S."/>
            <person name="Talag J."/>
            <person name="Welchert J."/>
            <person name="Wing R.A."/>
        </authorList>
    </citation>
    <scope>NUCLEOTIDE SEQUENCE [LARGE SCALE GENOMIC DNA]</scope>
</reference>
<evidence type="ECO:0000313" key="3">
    <source>
        <dbReference type="Proteomes" id="UP000026961"/>
    </source>
</evidence>
<protein>
    <submittedName>
        <fullName evidence="2">Uncharacterized protein</fullName>
    </submittedName>
</protein>
<dbReference type="AlphaFoldDB" id="A0A0E0BS56"/>
<dbReference type="EnsemblPlants" id="OGLUM12G11950.1">
    <property type="protein sequence ID" value="OGLUM12G11950.1"/>
    <property type="gene ID" value="OGLUM12G11950"/>
</dbReference>
<keyword evidence="3" id="KW-1185">Reference proteome</keyword>
<reference evidence="2" key="1">
    <citation type="submission" date="2015-04" db="UniProtKB">
        <authorList>
            <consortium name="EnsemblPlants"/>
        </authorList>
    </citation>
    <scope>IDENTIFICATION</scope>
</reference>
<evidence type="ECO:0000313" key="2">
    <source>
        <dbReference type="EnsemblPlants" id="OGLUM12G11950.1"/>
    </source>
</evidence>
<evidence type="ECO:0000256" key="1">
    <source>
        <dbReference type="SAM" id="MobiDB-lite"/>
    </source>
</evidence>
<feature type="region of interest" description="Disordered" evidence="1">
    <location>
        <begin position="1"/>
        <end position="35"/>
    </location>
</feature>
<organism evidence="2">
    <name type="scientific">Oryza glumipatula</name>
    <dbReference type="NCBI Taxonomy" id="40148"/>
    <lineage>
        <taxon>Eukaryota</taxon>
        <taxon>Viridiplantae</taxon>
        <taxon>Streptophyta</taxon>
        <taxon>Embryophyta</taxon>
        <taxon>Tracheophyta</taxon>
        <taxon>Spermatophyta</taxon>
        <taxon>Magnoliopsida</taxon>
        <taxon>Liliopsida</taxon>
        <taxon>Poales</taxon>
        <taxon>Poaceae</taxon>
        <taxon>BOP clade</taxon>
        <taxon>Oryzoideae</taxon>
        <taxon>Oryzeae</taxon>
        <taxon>Oryzinae</taxon>
        <taxon>Oryza</taxon>
    </lineage>
</organism>
<proteinExistence type="predicted"/>
<accession>A0A0E0BS56</accession>
<name>A0A0E0BS56_9ORYZ</name>
<feature type="compositionally biased region" description="Basic and acidic residues" evidence="1">
    <location>
        <begin position="26"/>
        <end position="35"/>
    </location>
</feature>
<dbReference type="Proteomes" id="UP000026961">
    <property type="component" value="Chromosome 12"/>
</dbReference>
<dbReference type="HOGENOM" id="CLU_1725144_0_0_1"/>
<sequence>MEVGFLGGRQPELKKKTMEVGFPRSRRPELKKIERQDKAAAKKCQLCRYITLSTTGDGSSGCGLRPETAAAAVPGDGGSGYGCARRRWRQWLCLETGTAASPGGDSCDGGGCARRLRRQWPTPPLPQAARAPCPRLPARDRQAFLWFSDIPY</sequence>